<dbReference type="RefSeq" id="XP_005794038.1">
    <property type="nucleotide sequence ID" value="XM_005793981.1"/>
</dbReference>
<feature type="compositionally biased region" description="Pro residues" evidence="1">
    <location>
        <begin position="76"/>
        <end position="107"/>
    </location>
</feature>
<evidence type="ECO:0000256" key="1">
    <source>
        <dbReference type="SAM" id="MobiDB-lite"/>
    </source>
</evidence>
<protein>
    <submittedName>
        <fullName evidence="2">Uncharacterized protein</fullName>
    </submittedName>
</protein>
<dbReference type="HOGENOM" id="CLU_676926_0_0_1"/>
<organism evidence="2 3">
    <name type="scientific">Emiliania huxleyi (strain CCMP1516)</name>
    <dbReference type="NCBI Taxonomy" id="280463"/>
    <lineage>
        <taxon>Eukaryota</taxon>
        <taxon>Haptista</taxon>
        <taxon>Haptophyta</taxon>
        <taxon>Prymnesiophyceae</taxon>
        <taxon>Isochrysidales</taxon>
        <taxon>Noelaerhabdaceae</taxon>
        <taxon>Emiliania</taxon>
    </lineage>
</organism>
<dbReference type="Proteomes" id="UP000013827">
    <property type="component" value="Unassembled WGS sequence"/>
</dbReference>
<keyword evidence="3" id="KW-1185">Reference proteome</keyword>
<reference evidence="3" key="1">
    <citation type="journal article" date="2013" name="Nature">
        <title>Pan genome of the phytoplankton Emiliania underpins its global distribution.</title>
        <authorList>
            <person name="Read B.A."/>
            <person name="Kegel J."/>
            <person name="Klute M.J."/>
            <person name="Kuo A."/>
            <person name="Lefebvre S.C."/>
            <person name="Maumus F."/>
            <person name="Mayer C."/>
            <person name="Miller J."/>
            <person name="Monier A."/>
            <person name="Salamov A."/>
            <person name="Young J."/>
            <person name="Aguilar M."/>
            <person name="Claverie J.M."/>
            <person name="Frickenhaus S."/>
            <person name="Gonzalez K."/>
            <person name="Herman E.K."/>
            <person name="Lin Y.C."/>
            <person name="Napier J."/>
            <person name="Ogata H."/>
            <person name="Sarno A.F."/>
            <person name="Shmutz J."/>
            <person name="Schroeder D."/>
            <person name="de Vargas C."/>
            <person name="Verret F."/>
            <person name="von Dassow P."/>
            <person name="Valentin K."/>
            <person name="Van de Peer Y."/>
            <person name="Wheeler G."/>
            <person name="Dacks J.B."/>
            <person name="Delwiche C.F."/>
            <person name="Dyhrman S.T."/>
            <person name="Glockner G."/>
            <person name="John U."/>
            <person name="Richards T."/>
            <person name="Worden A.Z."/>
            <person name="Zhang X."/>
            <person name="Grigoriev I.V."/>
            <person name="Allen A.E."/>
            <person name="Bidle K."/>
            <person name="Borodovsky M."/>
            <person name="Bowler C."/>
            <person name="Brownlee C."/>
            <person name="Cock J.M."/>
            <person name="Elias M."/>
            <person name="Gladyshev V.N."/>
            <person name="Groth M."/>
            <person name="Guda C."/>
            <person name="Hadaegh A."/>
            <person name="Iglesias-Rodriguez M.D."/>
            <person name="Jenkins J."/>
            <person name="Jones B.M."/>
            <person name="Lawson T."/>
            <person name="Leese F."/>
            <person name="Lindquist E."/>
            <person name="Lobanov A."/>
            <person name="Lomsadze A."/>
            <person name="Malik S.B."/>
            <person name="Marsh M.E."/>
            <person name="Mackinder L."/>
            <person name="Mock T."/>
            <person name="Mueller-Roeber B."/>
            <person name="Pagarete A."/>
            <person name="Parker M."/>
            <person name="Probert I."/>
            <person name="Quesneville H."/>
            <person name="Raines C."/>
            <person name="Rensing S.A."/>
            <person name="Riano-Pachon D.M."/>
            <person name="Richier S."/>
            <person name="Rokitta S."/>
            <person name="Shiraiwa Y."/>
            <person name="Soanes D.M."/>
            <person name="van der Giezen M."/>
            <person name="Wahlund T.M."/>
            <person name="Williams B."/>
            <person name="Wilson W."/>
            <person name="Wolfe G."/>
            <person name="Wurch L.L."/>
        </authorList>
    </citation>
    <scope>NUCLEOTIDE SEQUENCE</scope>
</reference>
<sequence length="407" mass="43429">MLTTRSSRQDAGVAPSRPKPKAQSQAQSVVMMLVATTVALLLLLGFSTSQGAAAAVDGPRPRSFFWFNDVTPALPPFPPHQPPLPPSPPPPHPPLPPLAPPPPSPPPDEFDCHDLGGFDATMFRGMMSQYMERFYGSLPTAPREGREYRRLGTMEIVRYNLSYTNIELGEAKLLGCRNKGANKWWDPVENELDEIGDSVSEMLGPLAPYIGPSKGSRLIEFDTVTLEMEVKSFGLSMQSHVTEFGFGVGGGTATATGSGKVWLDNLSIRLADVLAGVGAGGPPGGGGPLGCGADFEVDLKFDGTFEGLGFERLFGSGGPLAPDVTGMLCDGRESGGSLLDSGWQWRGPGPAPVGIRQQTMTYLQERCDPSDPLTKLFERCMFVTEWLPAGARGAAAEMRAALHKARG</sequence>
<name>A0A0D3L0S4_EMIH1</name>
<evidence type="ECO:0000313" key="3">
    <source>
        <dbReference type="Proteomes" id="UP000013827"/>
    </source>
</evidence>
<feature type="region of interest" description="Disordered" evidence="1">
    <location>
        <begin position="1"/>
        <end position="23"/>
    </location>
</feature>
<reference evidence="2" key="2">
    <citation type="submission" date="2024-10" db="UniProtKB">
        <authorList>
            <consortium name="EnsemblProtists"/>
        </authorList>
    </citation>
    <scope>IDENTIFICATION</scope>
</reference>
<dbReference type="PaxDb" id="2903-EOD41609"/>
<evidence type="ECO:0000313" key="2">
    <source>
        <dbReference type="EnsemblProtists" id="EOD41609"/>
    </source>
</evidence>
<dbReference type="EnsemblProtists" id="EOD41609">
    <property type="protein sequence ID" value="EOD41609"/>
    <property type="gene ID" value="EMIHUDRAFT_460939"/>
</dbReference>
<dbReference type="GeneID" id="17286879"/>
<dbReference type="KEGG" id="ehx:EMIHUDRAFT_460939"/>
<feature type="region of interest" description="Disordered" evidence="1">
    <location>
        <begin position="76"/>
        <end position="114"/>
    </location>
</feature>
<dbReference type="AlphaFoldDB" id="A0A0D3L0S4"/>
<proteinExistence type="predicted"/>
<accession>A0A0D3L0S4</accession>